<dbReference type="PANTHER" id="PTHR23253">
    <property type="entry name" value="EUKARYOTIC TRANSLATION INITIATION FACTOR 4 GAMMA"/>
    <property type="match status" value="1"/>
</dbReference>
<evidence type="ECO:0000313" key="4">
    <source>
        <dbReference type="Proteomes" id="UP001189429"/>
    </source>
</evidence>
<sequence length="1199" mass="124905">MAGLPWEWLACGVLAALAVLRLWGPLRFTAAPLHRRAQRPAARVRGVPGAVSSAWAWVRYNVGGAPLFHHRRVLGQLALTKDVVIVTPDMVYAERLLAAAWLAAATAEADAEFAWRHPSAPFFPGGALVLMAGGLFPRAVAAAPAAGPAAVAAPPPVAACAVVVAGGAPYGLPLAADAAAAAALPLAALAPAPLAAPAAAAPVAGGAPAGWGWVFAEDVDSFSFGSVVQVGPISGVVLASRAGRRAVLVFGGGVSSMAFLLEARKRFSAFDYGLAEHRALSIALEDLAAADEVNFSSPVGRRREVIVIAASGPGARGGDVHGRRGAAGSGGGPPAANAAQRQRVDNGVAVSVSLLGPPPGDLEPGWASELRATLSCDGSLSTGAEAMGVSWLSLPPLGNRPAALGRSRGPEWPVVDAWPADVCFGALASAHLAADAAPAAVEFPEGANVLAASAVVADAFYKVEVALACRPRVALRRLERVGDLAALSLGPSVADQMKGAMVLKLPSRGLPIRGAFDGRRGAVSPASHRVWHLILAARASVAVPQVSARQLRRVVGRCAFLFMVGGPLLSVFSAVCRFISKSAGGPNASLGADREPRQQRERIDPAAFDQHRRTQLTCGRGRPCRAAHGSSGMQSPAWPRRRLGLPGADGPAFDDGEAAGPGPGEGPALAAAREARPPSQAAVPRSSAGRVLGALFVAVTTRNKFPGLWHELSAWPATSPAQLRTETAVVALVAARLIDVGQQLVVTYVVATFAGYLGSPGALELRSPASVELRGRSRFGASIARCLKPGRVNEQMLRLALGLAARRPRGWLGAGFIWGMQVGVSRQTWKGDQGRRAAHATNPVWLVAQQAEATSGLLDDEASALRKRRALGNVKFVGQLILRGMLSAKLLITCSEELLGCWQECGDALESLAALLPVACPTFDAEAWPLKRQLDAIFSRMSELAATPAVPPRTRFLLRDVLDLRVAGWPSRSGAAAKGPAPMTLEQVRGSQASGDCGSGGVQALPAACAAARAGGPPRSARSALRADAAEFIPATGLNGARMSKFEQIREVLTGQVYKRAGRKPIHSKYHGVTFILHATDANTNLREPSKALPFLLYLTDTLTPKGATAIHSHSDNSVFVQKNFRLTTQTRADFCAAEGDPNGDLVPLVVVSNEDLFYLLSWKARSFHVGISVLDDSALRRDADRECDDALGAAKTEI</sequence>
<dbReference type="Proteomes" id="UP001189429">
    <property type="component" value="Unassembled WGS sequence"/>
</dbReference>
<dbReference type="InterPro" id="IPR016024">
    <property type="entry name" value="ARM-type_fold"/>
</dbReference>
<organism evidence="3 4">
    <name type="scientific">Prorocentrum cordatum</name>
    <dbReference type="NCBI Taxonomy" id="2364126"/>
    <lineage>
        <taxon>Eukaryota</taxon>
        <taxon>Sar</taxon>
        <taxon>Alveolata</taxon>
        <taxon>Dinophyceae</taxon>
        <taxon>Prorocentrales</taxon>
        <taxon>Prorocentraceae</taxon>
        <taxon>Prorocentrum</taxon>
    </lineage>
</organism>
<evidence type="ECO:0000256" key="1">
    <source>
        <dbReference type="SAM" id="MobiDB-lite"/>
    </source>
</evidence>
<dbReference type="SUPFAM" id="SSF48371">
    <property type="entry name" value="ARM repeat"/>
    <property type="match status" value="1"/>
</dbReference>
<keyword evidence="4" id="KW-1185">Reference proteome</keyword>
<dbReference type="EMBL" id="CAUYUJ010015393">
    <property type="protein sequence ID" value="CAK0853408.1"/>
    <property type="molecule type" value="Genomic_DNA"/>
</dbReference>
<gene>
    <name evidence="3" type="ORF">PCOR1329_LOCUS44886</name>
</gene>
<feature type="region of interest" description="Disordered" evidence="1">
    <location>
        <begin position="586"/>
        <end position="684"/>
    </location>
</feature>
<accession>A0ABN9U3H7</accession>
<evidence type="ECO:0000259" key="2">
    <source>
        <dbReference type="Pfam" id="PF02854"/>
    </source>
</evidence>
<proteinExistence type="predicted"/>
<dbReference type="InterPro" id="IPR003890">
    <property type="entry name" value="MIF4G-like_typ-3"/>
</dbReference>
<reference evidence="3" key="1">
    <citation type="submission" date="2023-10" db="EMBL/GenBank/DDBJ databases">
        <authorList>
            <person name="Chen Y."/>
            <person name="Shah S."/>
            <person name="Dougan E. K."/>
            <person name="Thang M."/>
            <person name="Chan C."/>
        </authorList>
    </citation>
    <scope>NUCLEOTIDE SEQUENCE [LARGE SCALE GENOMIC DNA]</scope>
</reference>
<dbReference type="Pfam" id="PF02854">
    <property type="entry name" value="MIF4G"/>
    <property type="match status" value="1"/>
</dbReference>
<protein>
    <recommendedName>
        <fullName evidence="2">MIF4G domain-containing protein</fullName>
    </recommendedName>
</protein>
<feature type="domain" description="MIF4G" evidence="2">
    <location>
        <begin position="861"/>
        <end position="965"/>
    </location>
</feature>
<feature type="compositionally biased region" description="Basic and acidic residues" evidence="1">
    <location>
        <begin position="592"/>
        <end position="612"/>
    </location>
</feature>
<evidence type="ECO:0000313" key="3">
    <source>
        <dbReference type="EMBL" id="CAK0853408.1"/>
    </source>
</evidence>
<comment type="caution">
    <text evidence="3">The sequence shown here is derived from an EMBL/GenBank/DDBJ whole genome shotgun (WGS) entry which is preliminary data.</text>
</comment>
<name>A0ABN9U3H7_9DINO</name>
<dbReference type="Gene3D" id="1.25.40.180">
    <property type="match status" value="1"/>
</dbReference>
<feature type="region of interest" description="Disordered" evidence="1">
    <location>
        <begin position="314"/>
        <end position="338"/>
    </location>
</feature>